<proteinExistence type="predicted"/>
<sequence length="303" mass="35770">MNLLEQLKNRIPSLQTSTMIEQINKGFSNDNKYVVKMADGKKYLLRTAAIDQYERKKSEFNLITDLQNYCIQSPQPIAVGKVEELNLCYYLLSYIEGEDARELLPFYSIQDQYKIGLFAGIDLAKIHAVRAPASIDHWYDRIMKKHQKYVEAYWSCGLKIRGDYEVINFIDKNERLLINRPSRIQHDDFHVGNIIVENRQYAGIIDFNRYDWGDPYHDFLKVGLFSREVSIPFSIGQINGYFNEEIPEDFWTLYSIYLGMSIFSAIVWTIKVVPENLNEMIERIYQILEDHKNFELTKPIWFK</sequence>
<dbReference type="InterPro" id="IPR002575">
    <property type="entry name" value="Aminoglycoside_PTrfase"/>
</dbReference>
<evidence type="ECO:0000259" key="1">
    <source>
        <dbReference type="Pfam" id="PF01636"/>
    </source>
</evidence>
<dbReference type="SUPFAM" id="SSF56112">
    <property type="entry name" value="Protein kinase-like (PK-like)"/>
    <property type="match status" value="1"/>
</dbReference>
<keyword evidence="3" id="KW-1185">Reference proteome</keyword>
<evidence type="ECO:0000313" key="3">
    <source>
        <dbReference type="Proteomes" id="UP000050996"/>
    </source>
</evidence>
<dbReference type="InterPro" id="IPR011009">
    <property type="entry name" value="Kinase-like_dom_sf"/>
</dbReference>
<dbReference type="Proteomes" id="UP000050996">
    <property type="component" value="Unassembled WGS sequence"/>
</dbReference>
<dbReference type="Gene3D" id="3.90.1200.10">
    <property type="match status" value="1"/>
</dbReference>
<dbReference type="PANTHER" id="PTHR41283:SF1">
    <property type="entry name" value="AMINOGLYCOSIDE PHOSPHOTRANSFERASE DOMAIN-CONTAINING PROTEIN"/>
    <property type="match status" value="1"/>
</dbReference>
<dbReference type="Pfam" id="PF01636">
    <property type="entry name" value="APH"/>
    <property type="match status" value="1"/>
</dbReference>
<dbReference type="PATRIC" id="fig|1637975.4.peg.562"/>
<dbReference type="STRING" id="1637975.AN957_04395"/>
<feature type="domain" description="Aminoglycoside phosphotransferase" evidence="1">
    <location>
        <begin position="20"/>
        <end position="242"/>
    </location>
</feature>
<dbReference type="PANTHER" id="PTHR41283">
    <property type="entry name" value="AMINOGLYCOSIDE PHOSPHOTRANSFERASE"/>
    <property type="match status" value="1"/>
</dbReference>
<accession>A0A0Q3VFL3</accession>
<protein>
    <submittedName>
        <fullName evidence="2">Aminoglycoside phosphotransferase</fullName>
    </submittedName>
</protein>
<dbReference type="RefSeq" id="WP_053479114.1">
    <property type="nucleotide sequence ID" value="NZ_CP041305.1"/>
</dbReference>
<keyword evidence="2" id="KW-0808">Transferase</keyword>
<dbReference type="AlphaFoldDB" id="A0A0Q3VFL3"/>
<name>A0A0Q3VFL3_9BACI</name>
<reference evidence="2 3" key="1">
    <citation type="submission" date="2015-09" db="EMBL/GenBank/DDBJ databases">
        <title>Genome sequencing project for genomic taxonomy and phylogenomics of Bacillus-like bacteria.</title>
        <authorList>
            <person name="Liu B."/>
            <person name="Wang J."/>
            <person name="Zhu Y."/>
            <person name="Liu G."/>
            <person name="Chen Q."/>
            <person name="Chen Z."/>
            <person name="Lan J."/>
            <person name="Che J."/>
            <person name="Ge C."/>
            <person name="Shi H."/>
            <person name="Pan Z."/>
            <person name="Liu X."/>
        </authorList>
    </citation>
    <scope>NUCLEOTIDE SEQUENCE [LARGE SCALE GENOMIC DNA]</scope>
    <source>
        <strain evidence="2 3">FJAT-18043</strain>
    </source>
</reference>
<evidence type="ECO:0000313" key="2">
    <source>
        <dbReference type="EMBL" id="KQL17922.1"/>
    </source>
</evidence>
<dbReference type="GO" id="GO:0016740">
    <property type="term" value="F:transferase activity"/>
    <property type="evidence" value="ECO:0007669"/>
    <property type="project" value="UniProtKB-KW"/>
</dbReference>
<comment type="caution">
    <text evidence="2">The sequence shown here is derived from an EMBL/GenBank/DDBJ whole genome shotgun (WGS) entry which is preliminary data.</text>
</comment>
<organism evidence="2 3">
    <name type="scientific">Cytobacillus solani</name>
    <dbReference type="NCBI Taxonomy" id="1637975"/>
    <lineage>
        <taxon>Bacteria</taxon>
        <taxon>Bacillati</taxon>
        <taxon>Bacillota</taxon>
        <taxon>Bacilli</taxon>
        <taxon>Bacillales</taxon>
        <taxon>Bacillaceae</taxon>
        <taxon>Cytobacillus</taxon>
    </lineage>
</organism>
<gene>
    <name evidence="2" type="ORF">AN957_04395</name>
</gene>
<dbReference type="EMBL" id="LJIX01000006">
    <property type="protein sequence ID" value="KQL17922.1"/>
    <property type="molecule type" value="Genomic_DNA"/>
</dbReference>